<reference evidence="2" key="1">
    <citation type="submission" date="2018-11" db="EMBL/GenBank/DDBJ databases">
        <authorList>
            <person name="Alioto T."/>
            <person name="Alioto T."/>
        </authorList>
    </citation>
    <scope>NUCLEOTIDE SEQUENCE</scope>
</reference>
<gene>
    <name evidence="2" type="ORF">MGAL_10B078387</name>
</gene>
<evidence type="ECO:0000313" key="3">
    <source>
        <dbReference type="Proteomes" id="UP000596742"/>
    </source>
</evidence>
<feature type="compositionally biased region" description="Basic and acidic residues" evidence="1">
    <location>
        <begin position="126"/>
        <end position="145"/>
    </location>
</feature>
<evidence type="ECO:0000313" key="2">
    <source>
        <dbReference type="EMBL" id="VDH93918.1"/>
    </source>
</evidence>
<protein>
    <submittedName>
        <fullName evidence="2">Uncharacterized protein</fullName>
    </submittedName>
</protein>
<sequence>MNLVVSSKVQLKRQKYNFYSPTKLTDVSDDKLNVANASRKYYLPEQTLRDRVLGLISINNVKSGPPPVFECEQEARMVQHIKEMGAVGYAYTRAEVFFSSINLAKELLAKGTLFTGTLRAIRQMRRKEQVGKRKRGRGEEGGEGKRWRVGSLEEVSLCDPGEDAFLEDIVGFTSAVEPSSPLPSDPCKTSPAPDIQATTIPDITVAILISQLQPSLILMSLFLIYHHWNHPSSPSCPTYSPNRNSSPNQI</sequence>
<comment type="caution">
    <text evidence="2">The sequence shown here is derived from an EMBL/GenBank/DDBJ whole genome shotgun (WGS) entry which is preliminary data.</text>
</comment>
<accession>A0A8B6BPW3</accession>
<dbReference type="EMBL" id="UYJE01000515">
    <property type="protein sequence ID" value="VDH93918.1"/>
    <property type="molecule type" value="Genomic_DNA"/>
</dbReference>
<proteinExistence type="predicted"/>
<keyword evidence="3" id="KW-1185">Reference proteome</keyword>
<dbReference type="AlphaFoldDB" id="A0A8B6BPW3"/>
<evidence type="ECO:0000256" key="1">
    <source>
        <dbReference type="SAM" id="MobiDB-lite"/>
    </source>
</evidence>
<organism evidence="2 3">
    <name type="scientific">Mytilus galloprovincialis</name>
    <name type="common">Mediterranean mussel</name>
    <dbReference type="NCBI Taxonomy" id="29158"/>
    <lineage>
        <taxon>Eukaryota</taxon>
        <taxon>Metazoa</taxon>
        <taxon>Spiralia</taxon>
        <taxon>Lophotrochozoa</taxon>
        <taxon>Mollusca</taxon>
        <taxon>Bivalvia</taxon>
        <taxon>Autobranchia</taxon>
        <taxon>Pteriomorphia</taxon>
        <taxon>Mytilida</taxon>
        <taxon>Mytiloidea</taxon>
        <taxon>Mytilidae</taxon>
        <taxon>Mytilinae</taxon>
        <taxon>Mytilus</taxon>
    </lineage>
</organism>
<name>A0A8B6BPW3_MYTGA</name>
<dbReference type="Proteomes" id="UP000596742">
    <property type="component" value="Unassembled WGS sequence"/>
</dbReference>
<feature type="region of interest" description="Disordered" evidence="1">
    <location>
        <begin position="125"/>
        <end position="145"/>
    </location>
</feature>